<feature type="domain" description="CxC2-like cysteine cluster KDZ transposase-associated" evidence="1">
    <location>
        <begin position="83"/>
        <end position="190"/>
    </location>
</feature>
<dbReference type="EMBL" id="KN832598">
    <property type="protein sequence ID" value="KII82921.1"/>
    <property type="molecule type" value="Genomic_DNA"/>
</dbReference>
<dbReference type="Proteomes" id="UP000053263">
    <property type="component" value="Unassembled WGS sequence"/>
</dbReference>
<accession>A0A0C9SK10</accession>
<dbReference type="InterPro" id="IPR041457">
    <property type="entry name" value="CxC2_KDZ-assoc"/>
</dbReference>
<gene>
    <name evidence="2" type="ORF">PLICRDRAFT_83984</name>
</gene>
<dbReference type="PANTHER" id="PTHR33096:SF1">
    <property type="entry name" value="CXC1-LIKE CYSTEINE CLUSTER ASSOCIATED WITH KDZ TRANSPOSASES DOMAIN-CONTAINING PROTEIN"/>
    <property type="match status" value="1"/>
</dbReference>
<feature type="non-terminal residue" evidence="2">
    <location>
        <position position="1"/>
    </location>
</feature>
<organism evidence="2 3">
    <name type="scientific">Plicaturopsis crispa FD-325 SS-3</name>
    <dbReference type="NCBI Taxonomy" id="944288"/>
    <lineage>
        <taxon>Eukaryota</taxon>
        <taxon>Fungi</taxon>
        <taxon>Dikarya</taxon>
        <taxon>Basidiomycota</taxon>
        <taxon>Agaricomycotina</taxon>
        <taxon>Agaricomycetes</taxon>
        <taxon>Agaricomycetidae</taxon>
        <taxon>Amylocorticiales</taxon>
        <taxon>Amylocorticiaceae</taxon>
        <taxon>Plicatura</taxon>
        <taxon>Plicaturopsis crispa</taxon>
    </lineage>
</organism>
<dbReference type="HOGENOM" id="CLU_003703_13_0_1"/>
<evidence type="ECO:0000313" key="2">
    <source>
        <dbReference type="EMBL" id="KII82921.1"/>
    </source>
</evidence>
<dbReference type="OrthoDB" id="3261436at2759"/>
<feature type="non-terminal residue" evidence="2">
    <location>
        <position position="877"/>
    </location>
</feature>
<dbReference type="Pfam" id="PF18803">
    <property type="entry name" value="CxC2"/>
    <property type="match status" value="1"/>
</dbReference>
<dbReference type="InterPro" id="IPR040521">
    <property type="entry name" value="KDZ"/>
</dbReference>
<evidence type="ECO:0000313" key="3">
    <source>
        <dbReference type="Proteomes" id="UP000053263"/>
    </source>
</evidence>
<dbReference type="PANTHER" id="PTHR33096">
    <property type="entry name" value="CXC2 DOMAIN-CONTAINING PROTEIN"/>
    <property type="match status" value="1"/>
</dbReference>
<name>A0A0C9SK10_PLICR</name>
<evidence type="ECO:0000259" key="1">
    <source>
        <dbReference type="Pfam" id="PF18803"/>
    </source>
</evidence>
<sequence>DNPLLMWIPLCDEFLDEVIRHEGRGGFTDELCSCGAATARFRCKDCVGHPALLCKECVLAMHAHSPYHALEDWNGRFFEKRTLKELGLRIQLGHPVGARCPQPEPAFGDDFVILDTERIHAVLLDFCGCERRESKRVQLLRHRLFPATVANPKTAVSFRLLEHYDLLALETKISAFGYYRALALRTDITGLHTPKARLQDRYSVFLRIIREWQYLAFLKRSGRGHDPGGHAGTKDGELAIICPACPQPGINLPDGWKDAPAPTKWIYTLYLGIDANFRMVRKLVSNITVDPSLVDGKAYLVARKDYMEHVLSYPEQPNTCVAHDAIQSANGKNSRGLDTTGLGNVVCTRHDMCRKNAMGDLQKGEKYCNMDYLVLSTLEGHGLARIVLSYDIACQWHINLAQRMEAYPSSKQLNADGSLSLVYLVPAFHLPAHRSACHTDYSHALTRWIGHCEGEAPERLWEKLDPLAPSTKEMGPGSRYDKLTFHIAHSNWKKISGLGISLLRKMKDAIPEQAEHTWEFQQLTETLPEDAVASWTGMVERWEEDNKLQNPFNPTVKTPTQADVRHTLAESEARDIISGTSLMLHDTISPAQLISTGLDLEGQQCRLRFDRTKGTGLHPTSAQLASLTNRSTLLHRKILAWRAIQALYMPQVARLLHRSTESAGKATEEVYNMHLYLPSEVETAVPCDNKLREYEWDLRIGQGYETLAELRRHLRLRSHLYKSKDADARGQRLSTRANVIIGRVTNQIEACAKAYRVARAALLALGPILGKSEAWKRILCELEDTDIRHMSGGLYEEETQTSSRRNLSWIWLIQGVPGQGDDITTDPIMSDALRIEWCCARARAMRWSEEIILLQEEMRRVKVTMEWQAVRWDSRAA</sequence>
<protein>
    <recommendedName>
        <fullName evidence="1">CxC2-like cysteine cluster KDZ transposase-associated domain-containing protein</fullName>
    </recommendedName>
</protein>
<dbReference type="AlphaFoldDB" id="A0A0C9SK10"/>
<keyword evidence="3" id="KW-1185">Reference proteome</keyword>
<proteinExistence type="predicted"/>
<reference evidence="2 3" key="1">
    <citation type="submission" date="2014-06" db="EMBL/GenBank/DDBJ databases">
        <title>Evolutionary Origins and Diversification of the Mycorrhizal Mutualists.</title>
        <authorList>
            <consortium name="DOE Joint Genome Institute"/>
            <consortium name="Mycorrhizal Genomics Consortium"/>
            <person name="Kohler A."/>
            <person name="Kuo A."/>
            <person name="Nagy L.G."/>
            <person name="Floudas D."/>
            <person name="Copeland A."/>
            <person name="Barry K.W."/>
            <person name="Cichocki N."/>
            <person name="Veneault-Fourrey C."/>
            <person name="LaButti K."/>
            <person name="Lindquist E.A."/>
            <person name="Lipzen A."/>
            <person name="Lundell T."/>
            <person name="Morin E."/>
            <person name="Murat C."/>
            <person name="Riley R."/>
            <person name="Ohm R."/>
            <person name="Sun H."/>
            <person name="Tunlid A."/>
            <person name="Henrissat B."/>
            <person name="Grigoriev I.V."/>
            <person name="Hibbett D.S."/>
            <person name="Martin F."/>
        </authorList>
    </citation>
    <scope>NUCLEOTIDE SEQUENCE [LARGE SCALE GENOMIC DNA]</scope>
    <source>
        <strain evidence="2 3">FD-325 SS-3</strain>
    </source>
</reference>
<dbReference type="Pfam" id="PF18758">
    <property type="entry name" value="KDZ"/>
    <property type="match status" value="1"/>
</dbReference>